<keyword evidence="1" id="KW-0732">Signal</keyword>
<dbReference type="Proteomes" id="UP000732399">
    <property type="component" value="Unassembled WGS sequence"/>
</dbReference>
<evidence type="ECO:0000256" key="1">
    <source>
        <dbReference type="SAM" id="SignalP"/>
    </source>
</evidence>
<gene>
    <name evidence="2" type="ORF">HBH26_12590</name>
</gene>
<name>A0ABX1CSZ6_9SPHN</name>
<dbReference type="InterPro" id="IPR011044">
    <property type="entry name" value="Quino_amine_DH_bsu"/>
</dbReference>
<keyword evidence="3" id="KW-1185">Reference proteome</keyword>
<protein>
    <submittedName>
        <fullName evidence="2">Uncharacterized protein</fullName>
    </submittedName>
</protein>
<dbReference type="InterPro" id="IPR015943">
    <property type="entry name" value="WD40/YVTN_repeat-like_dom_sf"/>
</dbReference>
<comment type="caution">
    <text evidence="2">The sequence shown here is derived from an EMBL/GenBank/DDBJ whole genome shotgun (WGS) entry which is preliminary data.</text>
</comment>
<sequence>MRAPAVCFAGLALIALVAAAPTIAEEKRAEGAQFISATVAGEPRTSGRVEPGRPARLSVSVRDPASGFALGGLGIAAWIVPDDGTSCQDWYARVGRASQLPDQVIPLIGFDIIQATRDRHVALVDPVLDLASANLRAVTAIRALPSAWAITRDGDTLGMIGGQDGALTLADAALRRLTPVALPAPAHSLTAVEEGFWVGLRDGRAVPVDGAGRIAATVPVGSGAVTVLADRDDRLIALSADGQGRGLQAGAPGFRLPGPVGAAVLAPLANSLFALAADGRTLYAADLDEPSDVRRLPLAFAADRIAADPTGRWVALADAAGTTIAIVDTRTTSVRWSMVMPDPVIEMTFSDAFLYFMHRRQGGVTRVTFDADGAAPGLAAIAAGMASDVPQVAGPLPHLVRIPAGGVLVASSRERRAYIVSESGAQAAMAMVPLRAGETAGIAIRQRGMVPAKARGSYVASFTAPAEGAYRAVIRTDSPDLLQCRSFVVGTGRPRMARARPVAAVAATEMQVSLVETGIRLTLSDATVPARALLMRADGSWRSFLDPVRQGDGFLLATRDRAAPGAYRLFVEVIAADGTVATLSRDLAL</sequence>
<feature type="chain" id="PRO_5047072163" evidence="1">
    <location>
        <begin position="25"/>
        <end position="589"/>
    </location>
</feature>
<organism evidence="2 3">
    <name type="scientific">Sphingomonas corticis</name>
    <dbReference type="NCBI Taxonomy" id="2722791"/>
    <lineage>
        <taxon>Bacteria</taxon>
        <taxon>Pseudomonadati</taxon>
        <taxon>Pseudomonadota</taxon>
        <taxon>Alphaproteobacteria</taxon>
        <taxon>Sphingomonadales</taxon>
        <taxon>Sphingomonadaceae</taxon>
        <taxon>Sphingomonas</taxon>
    </lineage>
</organism>
<feature type="signal peptide" evidence="1">
    <location>
        <begin position="1"/>
        <end position="24"/>
    </location>
</feature>
<evidence type="ECO:0000313" key="2">
    <source>
        <dbReference type="EMBL" id="NJR79420.1"/>
    </source>
</evidence>
<accession>A0ABX1CSZ6</accession>
<proteinExistence type="predicted"/>
<dbReference type="SUPFAM" id="SSF50969">
    <property type="entry name" value="YVTN repeat-like/Quinoprotein amine dehydrogenase"/>
    <property type="match status" value="1"/>
</dbReference>
<dbReference type="RefSeq" id="WP_168134982.1">
    <property type="nucleotide sequence ID" value="NZ_JAAVJH010000007.1"/>
</dbReference>
<dbReference type="EMBL" id="JAAVJH010000007">
    <property type="protein sequence ID" value="NJR79420.1"/>
    <property type="molecule type" value="Genomic_DNA"/>
</dbReference>
<evidence type="ECO:0000313" key="3">
    <source>
        <dbReference type="Proteomes" id="UP000732399"/>
    </source>
</evidence>
<dbReference type="Gene3D" id="2.130.10.10">
    <property type="entry name" value="YVTN repeat-like/Quinoprotein amine dehydrogenase"/>
    <property type="match status" value="1"/>
</dbReference>
<reference evidence="2 3" key="1">
    <citation type="submission" date="2020-03" db="EMBL/GenBank/DDBJ databases">
        <authorList>
            <person name="Wang L."/>
            <person name="He N."/>
            <person name="Li Y."/>
            <person name="Fang Y."/>
            <person name="Zhang F."/>
        </authorList>
    </citation>
    <scope>NUCLEOTIDE SEQUENCE [LARGE SCALE GENOMIC DNA]</scope>
    <source>
        <strain evidence="2 3">36D10-4-7</strain>
    </source>
</reference>